<name>A0A165YB48_9AGAM</name>
<dbReference type="InterPro" id="IPR012337">
    <property type="entry name" value="RNaseH-like_sf"/>
</dbReference>
<protein>
    <submittedName>
        <fullName evidence="1">Uncharacterized protein</fullName>
    </submittedName>
</protein>
<dbReference type="SUPFAM" id="SSF53098">
    <property type="entry name" value="Ribonuclease H-like"/>
    <property type="match status" value="1"/>
</dbReference>
<reference evidence="1 2" key="1">
    <citation type="journal article" date="2016" name="Mol. Biol. Evol.">
        <title>Comparative Genomics of Early-Diverging Mushroom-Forming Fungi Provides Insights into the Origins of Lignocellulose Decay Capabilities.</title>
        <authorList>
            <person name="Nagy L.G."/>
            <person name="Riley R."/>
            <person name="Tritt A."/>
            <person name="Adam C."/>
            <person name="Daum C."/>
            <person name="Floudas D."/>
            <person name="Sun H."/>
            <person name="Yadav J.S."/>
            <person name="Pangilinan J."/>
            <person name="Larsson K.H."/>
            <person name="Matsuura K."/>
            <person name="Barry K."/>
            <person name="Labutti K."/>
            <person name="Kuo R."/>
            <person name="Ohm R.A."/>
            <person name="Bhattacharya S.S."/>
            <person name="Shirouzu T."/>
            <person name="Yoshinaga Y."/>
            <person name="Martin F.M."/>
            <person name="Grigoriev I.V."/>
            <person name="Hibbett D.S."/>
        </authorList>
    </citation>
    <scope>NUCLEOTIDE SEQUENCE [LARGE SCALE GENOMIC DNA]</scope>
    <source>
        <strain evidence="1 2">HHB10207 ss-3</strain>
    </source>
</reference>
<dbReference type="AlphaFoldDB" id="A0A165YB48"/>
<sequence>MPTPLLHPKDPLWVDMILNDLKNENHVRAFSDYCQSYNMDGLFGRLNDLLTRFCDLAALLNPQKHPNVLAIKASNEYILALPGALGRYPWQVYLRISLNGLYSLEALLAIHVIPQLDALHDSLHHVASGSTESHSCRRAAKVALQHLGKVYEPSTHSFLYAIMNVLHPRLKTAYLRERGWDETSISALVKYCRKVWDLSYKRFDERSAKIALLPENLARDWKTDAFESYIKAPIEHSCLDPLRHWEDMKATGLDVGLCQMAIDYLSIPASVQSADDGLQFFYTHSQEAASGLDDPELVYSALLRLWNDDRAARA</sequence>
<organism evidence="1 2">
    <name type="scientific">Sistotremastrum suecicum HHB10207 ss-3</name>
    <dbReference type="NCBI Taxonomy" id="1314776"/>
    <lineage>
        <taxon>Eukaryota</taxon>
        <taxon>Fungi</taxon>
        <taxon>Dikarya</taxon>
        <taxon>Basidiomycota</taxon>
        <taxon>Agaricomycotina</taxon>
        <taxon>Agaricomycetes</taxon>
        <taxon>Sistotremastrales</taxon>
        <taxon>Sistotremastraceae</taxon>
        <taxon>Sistotremastrum</taxon>
    </lineage>
</organism>
<dbReference type="EMBL" id="KV428271">
    <property type="protein sequence ID" value="KZT33057.1"/>
    <property type="molecule type" value="Genomic_DNA"/>
</dbReference>
<dbReference type="OrthoDB" id="1715602at2759"/>
<proteinExistence type="predicted"/>
<evidence type="ECO:0000313" key="1">
    <source>
        <dbReference type="EMBL" id="KZT33057.1"/>
    </source>
</evidence>
<keyword evidence="2" id="KW-1185">Reference proteome</keyword>
<gene>
    <name evidence="1" type="ORF">SISSUDRAFT_1066459</name>
</gene>
<evidence type="ECO:0000313" key="2">
    <source>
        <dbReference type="Proteomes" id="UP000076798"/>
    </source>
</evidence>
<dbReference type="Proteomes" id="UP000076798">
    <property type="component" value="Unassembled WGS sequence"/>
</dbReference>
<accession>A0A165YB48</accession>